<dbReference type="AlphaFoldDB" id="A0A0E0INM6"/>
<organism evidence="1">
    <name type="scientific">Oryza nivara</name>
    <name type="common">Indian wild rice</name>
    <name type="synonym">Oryza sativa f. spontanea</name>
    <dbReference type="NCBI Taxonomy" id="4536"/>
    <lineage>
        <taxon>Eukaryota</taxon>
        <taxon>Viridiplantae</taxon>
        <taxon>Streptophyta</taxon>
        <taxon>Embryophyta</taxon>
        <taxon>Tracheophyta</taxon>
        <taxon>Spermatophyta</taxon>
        <taxon>Magnoliopsida</taxon>
        <taxon>Liliopsida</taxon>
        <taxon>Poales</taxon>
        <taxon>Poaceae</taxon>
        <taxon>BOP clade</taxon>
        <taxon>Oryzoideae</taxon>
        <taxon>Oryzeae</taxon>
        <taxon>Oryzinae</taxon>
        <taxon>Oryza</taxon>
    </lineage>
</organism>
<evidence type="ECO:0000313" key="1">
    <source>
        <dbReference type="EnsemblPlants" id="ONIVA09G20760.1"/>
    </source>
</evidence>
<dbReference type="HOGENOM" id="CLU_2350347_0_0_1"/>
<name>A0A0E0INM6_ORYNI</name>
<protein>
    <submittedName>
        <fullName evidence="1">Uncharacterized protein</fullName>
    </submittedName>
</protein>
<accession>A0A0E0INM6</accession>
<dbReference type="EnsemblPlants" id="ONIVA09G20760.1">
    <property type="protein sequence ID" value="ONIVA09G20760.1"/>
    <property type="gene ID" value="ONIVA09G20760"/>
</dbReference>
<dbReference type="Gramene" id="ONIVA09G20760.1">
    <property type="protein sequence ID" value="ONIVA09G20760.1"/>
    <property type="gene ID" value="ONIVA09G20760"/>
</dbReference>
<dbReference type="STRING" id="4536.A0A0E0INM6"/>
<evidence type="ECO:0000313" key="2">
    <source>
        <dbReference type="Proteomes" id="UP000006591"/>
    </source>
</evidence>
<proteinExistence type="predicted"/>
<dbReference type="PANTHER" id="PTHR46503:SF1">
    <property type="entry name" value="INTER-ALPHA-TRYPSIN INHIBITOR HEAVY CHAIN-LIKE PROTEIN"/>
    <property type="match status" value="1"/>
</dbReference>
<sequence length="97" mass="10443">MDEDFAQAVEDGLKLSKRLRAPARPIEGMDRASGMPDKASSLLPSAPMAYAVVVDSPPPPNQPHVYGRLDPPTLIPLHMCEFTSLEAGEEEEGEGRG</sequence>
<dbReference type="Proteomes" id="UP000006591">
    <property type="component" value="Chromosome 9"/>
</dbReference>
<reference evidence="1" key="2">
    <citation type="submission" date="2018-04" db="EMBL/GenBank/DDBJ databases">
        <title>OnivRS2 (Oryza nivara Reference Sequence Version 2).</title>
        <authorList>
            <person name="Zhang J."/>
            <person name="Kudrna D."/>
            <person name="Lee S."/>
            <person name="Talag J."/>
            <person name="Rajasekar S."/>
            <person name="Welchert J."/>
            <person name="Hsing Y.-I."/>
            <person name="Wing R.A."/>
        </authorList>
    </citation>
    <scope>NUCLEOTIDE SEQUENCE [LARGE SCALE GENOMIC DNA]</scope>
    <source>
        <strain evidence="1">SL10</strain>
    </source>
</reference>
<keyword evidence="2" id="KW-1185">Reference proteome</keyword>
<reference evidence="1" key="1">
    <citation type="submission" date="2015-04" db="UniProtKB">
        <authorList>
            <consortium name="EnsemblPlants"/>
        </authorList>
    </citation>
    <scope>IDENTIFICATION</scope>
    <source>
        <strain evidence="1">SL10</strain>
    </source>
</reference>
<dbReference type="PANTHER" id="PTHR46503">
    <property type="entry name" value="INTER-ALPHA-TRYPSIN INHIBITOR HEAVY CHAIN-LIKE PROTEIN"/>
    <property type="match status" value="1"/>
</dbReference>